<comment type="caution">
    <text evidence="7">The sequence shown here is derived from an EMBL/GenBank/DDBJ whole genome shotgun (WGS) entry which is preliminary data.</text>
</comment>
<dbReference type="EMBL" id="VRVR01000003">
    <property type="protein sequence ID" value="KAF0853098.1"/>
    <property type="molecule type" value="Genomic_DNA"/>
</dbReference>
<dbReference type="InterPro" id="IPR014721">
    <property type="entry name" value="Ribsml_uS5_D2-typ_fold_subgr"/>
</dbReference>
<gene>
    <name evidence="7" type="ORF">ANDGO_08809</name>
</gene>
<dbReference type="InterPro" id="IPR020568">
    <property type="entry name" value="Ribosomal_Su5_D2-typ_SF"/>
</dbReference>
<evidence type="ECO:0000256" key="3">
    <source>
        <dbReference type="ARBA" id="ARBA00022759"/>
    </source>
</evidence>
<evidence type="ECO:0000313" key="8">
    <source>
        <dbReference type="Proteomes" id="UP000799049"/>
    </source>
</evidence>
<dbReference type="GO" id="GO:0004526">
    <property type="term" value="F:ribonuclease P activity"/>
    <property type="evidence" value="ECO:0007669"/>
    <property type="project" value="InterPro"/>
</dbReference>
<dbReference type="GO" id="GO:0000049">
    <property type="term" value="F:tRNA binding"/>
    <property type="evidence" value="ECO:0007669"/>
    <property type="project" value="InterPro"/>
</dbReference>
<dbReference type="Proteomes" id="UP000799049">
    <property type="component" value="Unassembled WGS sequence"/>
</dbReference>
<evidence type="ECO:0000256" key="1">
    <source>
        <dbReference type="ARBA" id="ARBA00022694"/>
    </source>
</evidence>
<dbReference type="SUPFAM" id="SSF54211">
    <property type="entry name" value="Ribosomal protein S5 domain 2-like"/>
    <property type="match status" value="1"/>
</dbReference>
<evidence type="ECO:0000256" key="2">
    <source>
        <dbReference type="ARBA" id="ARBA00022722"/>
    </source>
</evidence>
<name>A0A8K0AIN3_ANDGO</name>
<dbReference type="Pfam" id="PF00825">
    <property type="entry name" value="Ribonuclease_P"/>
    <property type="match status" value="1"/>
</dbReference>
<keyword evidence="8" id="KW-1185">Reference proteome</keyword>
<evidence type="ECO:0000256" key="6">
    <source>
        <dbReference type="SAM" id="MobiDB-lite"/>
    </source>
</evidence>
<dbReference type="AlphaFoldDB" id="A0A8K0AIN3"/>
<feature type="region of interest" description="Disordered" evidence="6">
    <location>
        <begin position="261"/>
        <end position="354"/>
    </location>
</feature>
<feature type="compositionally biased region" description="Basic and acidic residues" evidence="6">
    <location>
        <begin position="287"/>
        <end position="296"/>
    </location>
</feature>
<evidence type="ECO:0000256" key="4">
    <source>
        <dbReference type="ARBA" id="ARBA00022801"/>
    </source>
</evidence>
<reference evidence="7" key="1">
    <citation type="submission" date="2019-09" db="EMBL/GenBank/DDBJ databases">
        <title>The Mitochondrial Proteome of the Jakobid, Andalucia godoyi, a Protist With the Most Gene-Rich and Bacteria-Like Mitochondrial Genome.</title>
        <authorList>
            <person name="Gray M.W."/>
            <person name="Burger G."/>
            <person name="Derelle R."/>
            <person name="Klimes V."/>
            <person name="Leger M."/>
            <person name="Sarrasin M."/>
            <person name="Vlcek C."/>
            <person name="Roger A.J."/>
            <person name="Elias M."/>
            <person name="Lang B.F."/>
        </authorList>
    </citation>
    <scope>NUCLEOTIDE SEQUENCE</scope>
    <source>
        <strain evidence="7">And28</strain>
    </source>
</reference>
<evidence type="ECO:0000256" key="5">
    <source>
        <dbReference type="ARBA" id="ARBA00022884"/>
    </source>
</evidence>
<keyword evidence="3" id="KW-0255">Endonuclease</keyword>
<dbReference type="InterPro" id="IPR000100">
    <property type="entry name" value="RNase_P"/>
</dbReference>
<keyword evidence="2" id="KW-0540">Nuclease</keyword>
<dbReference type="GO" id="GO:0008033">
    <property type="term" value="P:tRNA processing"/>
    <property type="evidence" value="ECO:0007669"/>
    <property type="project" value="UniProtKB-KW"/>
</dbReference>
<proteinExistence type="predicted"/>
<dbReference type="Gene3D" id="3.30.230.10">
    <property type="match status" value="1"/>
</dbReference>
<keyword evidence="4" id="KW-0378">Hydrolase</keyword>
<sequence>MHRVKNRLPSISGQKSFRLAVQDPSRVRVHSEIASITCRRRKATDASRVCGRLFGIVSNYVRTKECGSVLQESEQFQRLHEKQSDNIFNIDNKDHSHRTATTAAAAVAPSVSMKRMIAEWRQDETVDAIMCLPRVSVVTSKKAVSAKAVERNRTKRRVREALRLLWKRQCESFNLPTQPAETACSAPVNATPLRSTDVLAEIDAAPPVQLHKQRALLHRKEVLFVRNCDYLVSMSSTIADVPMERLSSLLENSLRSIAHQLSKERNPPSQHAHNSGIGGRGQVRGKGHAETQEGHQRTRGNSAQESRIRPQGVPRSPNGDGSDSGRGGDSAPPKGDSRKDTASKNPEHPSCRGK</sequence>
<evidence type="ECO:0000313" key="7">
    <source>
        <dbReference type="EMBL" id="KAF0853098.1"/>
    </source>
</evidence>
<keyword evidence="1" id="KW-0819">tRNA processing</keyword>
<accession>A0A8K0AIN3</accession>
<organism evidence="7 8">
    <name type="scientific">Andalucia godoyi</name>
    <name type="common">Flagellate</name>
    <dbReference type="NCBI Taxonomy" id="505711"/>
    <lineage>
        <taxon>Eukaryota</taxon>
        <taxon>Discoba</taxon>
        <taxon>Jakobida</taxon>
        <taxon>Andalucina</taxon>
        <taxon>Andaluciidae</taxon>
        <taxon>Andalucia</taxon>
    </lineage>
</organism>
<keyword evidence="5" id="KW-0694">RNA-binding</keyword>
<feature type="compositionally biased region" description="Basic and acidic residues" evidence="6">
    <location>
        <begin position="335"/>
        <end position="354"/>
    </location>
</feature>
<protein>
    <submittedName>
        <fullName evidence="7">Mitochondrial RNase P subunit RnpA</fullName>
    </submittedName>
</protein>